<sequence length="314" mass="33714">MWMRQPLIHFRIGRRSGRTIMNEPHTAASPKGGSAGADSPNLDSAEQEQAAEHTAPHALVIHEIVREEGELAMERTFAALMASAFAAGLSMGFSFLVQSILESALPQTSWSGLVSSFGYTIGFVFVILGKQQLFTESTLTAVLPVLTRRDLKTLMKTLRLWAIVLFFNLVGTTTFAAILQIRGVFSPEVTDALAEVAMTPLSAEFGVTVVRGVFSGWLIALMVWLLPSARSARLLTILLVTYTVAVSKLTHVIAGSVEAAYAVMIDAASVSDYFLVFLIPTFIGNVIGGVSLVAIVNHAAIAPEIADAPRPRAD</sequence>
<dbReference type="PANTHER" id="PTHR30520:SF2">
    <property type="entry name" value="INNER MEMBRANE PROTEIN YFDC"/>
    <property type="match status" value="1"/>
</dbReference>
<feature type="transmembrane region" description="Helical" evidence="6">
    <location>
        <begin position="205"/>
        <end position="227"/>
    </location>
</feature>
<dbReference type="HOGENOM" id="CLU_061519_1_0_4"/>
<evidence type="ECO:0000256" key="1">
    <source>
        <dbReference type="ARBA" id="ARBA00004141"/>
    </source>
</evidence>
<feature type="transmembrane region" description="Helical" evidence="6">
    <location>
        <begin position="109"/>
        <end position="128"/>
    </location>
</feature>
<evidence type="ECO:0000256" key="4">
    <source>
        <dbReference type="ARBA" id="ARBA00023136"/>
    </source>
</evidence>
<dbReference type="Gene3D" id="1.20.1080.10">
    <property type="entry name" value="Glycerol uptake facilitator protein"/>
    <property type="match status" value="1"/>
</dbReference>
<dbReference type="KEGG" id="buo:BRPE64_BCDS05870"/>
<feature type="transmembrane region" description="Helical" evidence="6">
    <location>
        <begin position="76"/>
        <end position="97"/>
    </location>
</feature>
<feature type="transmembrane region" description="Helical" evidence="6">
    <location>
        <begin position="234"/>
        <end position="254"/>
    </location>
</feature>
<dbReference type="EMBL" id="AP013059">
    <property type="protein sequence ID" value="BAN25248.1"/>
    <property type="molecule type" value="Genomic_DNA"/>
</dbReference>
<protein>
    <submittedName>
        <fullName evidence="7">Formate/nitrite transporter</fullName>
    </submittedName>
</protein>
<keyword evidence="2 6" id="KW-0812">Transmembrane</keyword>
<name>R4WL43_9BURK</name>
<reference evidence="7 8" key="2">
    <citation type="journal article" date="2018" name="Int. J. Syst. Evol. Microbiol.">
        <title>Burkholderia insecticola sp. nov., a gut symbiotic bacterium of the bean bug Riptortus pedestris.</title>
        <authorList>
            <person name="Takeshita K."/>
            <person name="Tamaki H."/>
            <person name="Ohbayashi T."/>
            <person name="Meng X.-Y."/>
            <person name="Sone T."/>
            <person name="Mitani Y."/>
            <person name="Peeters C."/>
            <person name="Kikuchi Y."/>
            <person name="Vandamme P."/>
        </authorList>
    </citation>
    <scope>NUCLEOTIDE SEQUENCE [LARGE SCALE GENOMIC DNA]</scope>
    <source>
        <strain evidence="7">RPE64</strain>
    </source>
</reference>
<organism evidence="7 8">
    <name type="scientific">Caballeronia insecticola</name>
    <dbReference type="NCBI Taxonomy" id="758793"/>
    <lineage>
        <taxon>Bacteria</taxon>
        <taxon>Pseudomonadati</taxon>
        <taxon>Pseudomonadota</taxon>
        <taxon>Betaproteobacteria</taxon>
        <taxon>Burkholderiales</taxon>
        <taxon>Burkholderiaceae</taxon>
        <taxon>Caballeronia</taxon>
    </lineage>
</organism>
<evidence type="ECO:0000256" key="6">
    <source>
        <dbReference type="SAM" id="Phobius"/>
    </source>
</evidence>
<gene>
    <name evidence="7" type="primary">yfdC</name>
    <name evidence="7" type="ORF">BRPE64_BCDS05870</name>
</gene>
<dbReference type="PANTHER" id="PTHR30520">
    <property type="entry name" value="FORMATE TRANSPORTER-RELATED"/>
    <property type="match status" value="1"/>
</dbReference>
<dbReference type="InterPro" id="IPR000292">
    <property type="entry name" value="For/NO2_transpt"/>
</dbReference>
<dbReference type="InterPro" id="IPR023271">
    <property type="entry name" value="Aquaporin-like"/>
</dbReference>
<evidence type="ECO:0000313" key="7">
    <source>
        <dbReference type="EMBL" id="BAN25248.1"/>
    </source>
</evidence>
<dbReference type="Pfam" id="PF01226">
    <property type="entry name" value="Form_Nir_trans"/>
    <property type="match status" value="1"/>
</dbReference>
<feature type="region of interest" description="Disordered" evidence="5">
    <location>
        <begin position="19"/>
        <end position="49"/>
    </location>
</feature>
<keyword evidence="8" id="KW-1185">Reference proteome</keyword>
<dbReference type="GO" id="GO:0015499">
    <property type="term" value="F:formate transmembrane transporter activity"/>
    <property type="evidence" value="ECO:0007669"/>
    <property type="project" value="TreeGrafter"/>
</dbReference>
<comment type="subcellular location">
    <subcellularLocation>
        <location evidence="1">Membrane</location>
        <topology evidence="1">Multi-pass membrane protein</topology>
    </subcellularLocation>
</comment>
<dbReference type="Proteomes" id="UP000013966">
    <property type="component" value="Chromosome 2"/>
</dbReference>
<proteinExistence type="predicted"/>
<keyword evidence="3 6" id="KW-1133">Transmembrane helix</keyword>
<evidence type="ECO:0000256" key="3">
    <source>
        <dbReference type="ARBA" id="ARBA00022989"/>
    </source>
</evidence>
<feature type="transmembrane region" description="Helical" evidence="6">
    <location>
        <begin position="274"/>
        <end position="296"/>
    </location>
</feature>
<accession>R4WL43</accession>
<dbReference type="AlphaFoldDB" id="R4WL43"/>
<dbReference type="PATRIC" id="fig|758793.3.peg.3493"/>
<keyword evidence="4 6" id="KW-0472">Membrane</keyword>
<evidence type="ECO:0000256" key="2">
    <source>
        <dbReference type="ARBA" id="ARBA00022692"/>
    </source>
</evidence>
<feature type="transmembrane region" description="Helical" evidence="6">
    <location>
        <begin position="158"/>
        <end position="185"/>
    </location>
</feature>
<dbReference type="STRING" id="758793.BRPE64_BCDS05870"/>
<dbReference type="GO" id="GO:0005886">
    <property type="term" value="C:plasma membrane"/>
    <property type="evidence" value="ECO:0007669"/>
    <property type="project" value="TreeGrafter"/>
</dbReference>
<reference evidence="7 8" key="1">
    <citation type="journal article" date="2013" name="Genome Announc.">
        <title>Complete Genome Sequence of Burkholderia sp. Strain RPE64, Bacterial Symbiont of the Bean Bug Riptortus pedestris.</title>
        <authorList>
            <person name="Shibata T.F."/>
            <person name="Maeda T."/>
            <person name="Nikoh N."/>
            <person name="Yamaguchi K."/>
            <person name="Oshima K."/>
            <person name="Hattori M."/>
            <person name="Nishiyama T."/>
            <person name="Hasebe M."/>
            <person name="Fukatsu T."/>
            <person name="Kikuchi Y."/>
            <person name="Shigenobu S."/>
        </authorList>
    </citation>
    <scope>NUCLEOTIDE SEQUENCE [LARGE SCALE GENOMIC DNA]</scope>
</reference>
<evidence type="ECO:0000256" key="5">
    <source>
        <dbReference type="SAM" id="MobiDB-lite"/>
    </source>
</evidence>
<evidence type="ECO:0000313" key="8">
    <source>
        <dbReference type="Proteomes" id="UP000013966"/>
    </source>
</evidence>